<evidence type="ECO:0000313" key="1">
    <source>
        <dbReference type="EMBL" id="PSJ62734.1"/>
    </source>
</evidence>
<gene>
    <name evidence="1" type="ORF">C7I85_03795</name>
</gene>
<dbReference type="AlphaFoldDB" id="A0A2P7SJS7"/>
<evidence type="ECO:0000313" key="2">
    <source>
        <dbReference type="Proteomes" id="UP000240653"/>
    </source>
</evidence>
<protein>
    <submittedName>
        <fullName evidence="1">Uncharacterized protein</fullName>
    </submittedName>
</protein>
<dbReference type="EMBL" id="PXYL01000002">
    <property type="protein sequence ID" value="PSJ62734.1"/>
    <property type="molecule type" value="Genomic_DNA"/>
</dbReference>
<accession>A0A2P7SJS7</accession>
<dbReference type="Proteomes" id="UP000240653">
    <property type="component" value="Unassembled WGS sequence"/>
</dbReference>
<sequence length="76" mass="8274">MKWAKMNPIERLRASILESKGLDESSLKALPSEERAAIEKEIRETIKEKFGVNDKDTKIAVSGKAGSTDAGSLALD</sequence>
<comment type="caution">
    <text evidence="1">The sequence shown here is derived from an EMBL/GenBank/DDBJ whole genome shotgun (WGS) entry which is preliminary data.</text>
</comment>
<name>A0A2P7SJS7_9HYPH</name>
<keyword evidence="2" id="KW-1185">Reference proteome</keyword>
<reference evidence="1 2" key="1">
    <citation type="submission" date="2018-03" db="EMBL/GenBank/DDBJ databases">
        <title>The draft genome of Mesorhizobium soli JCM 19897.</title>
        <authorList>
            <person name="Li L."/>
            <person name="Liu L."/>
            <person name="Liang L."/>
            <person name="Wang T."/>
            <person name="Zhang X."/>
        </authorList>
    </citation>
    <scope>NUCLEOTIDE SEQUENCE [LARGE SCALE GENOMIC DNA]</scope>
    <source>
        <strain evidence="1 2">JCM 19897</strain>
    </source>
</reference>
<proteinExistence type="predicted"/>
<organism evidence="1 2">
    <name type="scientific">Pseudaminobacter soli</name>
    <name type="common">ex Li et al. 2025</name>
    <dbReference type="NCBI Taxonomy" id="1295366"/>
    <lineage>
        <taxon>Bacteria</taxon>
        <taxon>Pseudomonadati</taxon>
        <taxon>Pseudomonadota</taxon>
        <taxon>Alphaproteobacteria</taxon>
        <taxon>Hyphomicrobiales</taxon>
        <taxon>Phyllobacteriaceae</taxon>
        <taxon>Pseudaminobacter</taxon>
    </lineage>
</organism>